<sequence length="268" mass="30384">MWPFNRSSEEPASKTAPPSRLSEALAQKDRARPWSQILASTRGHNLRISTRTVITTEEVILQGWPSRGGLIELQGALAPDFEYLKLNHIDPPLRRDPDQEAEEEFCRGLLRLGATWWSSDNRRNFVHRLESQCEDAIKAFQADESLDASRLERRWVRVAWPSEPAGSLCVLECERVICGRRGNEVHRPRQAGSLTLARTMDERCEMLKVFGRRVFESIAEYKGETFLKAWEGGYDGEGHGLVRESFKDPKIYDGHADDALGVFGTSEG</sequence>
<evidence type="ECO:0000256" key="1">
    <source>
        <dbReference type="SAM" id="MobiDB-lite"/>
    </source>
</evidence>
<feature type="region of interest" description="Disordered" evidence="1">
    <location>
        <begin position="1"/>
        <end position="28"/>
    </location>
</feature>
<evidence type="ECO:0000313" key="3">
    <source>
        <dbReference type="Proteomes" id="UP000033647"/>
    </source>
</evidence>
<reference evidence="2 3" key="1">
    <citation type="submission" date="2015-03" db="EMBL/GenBank/DDBJ databases">
        <title>RNA-seq based gene annotation and comparative genomics of four Zymoseptoria species reveal species-specific pathogenicity related genes and transposable element activity.</title>
        <authorList>
            <person name="Grandaubert J."/>
            <person name="Bhattacharyya A."/>
            <person name="Stukenbrock E.H."/>
        </authorList>
    </citation>
    <scope>NUCLEOTIDE SEQUENCE [LARGE SCALE GENOMIC DNA]</scope>
    <source>
        <strain evidence="2 3">Zb18110</strain>
    </source>
</reference>
<gene>
    <name evidence="2" type="ORF">TI39_contig622g00008</name>
</gene>
<proteinExistence type="predicted"/>
<dbReference type="STRING" id="1047168.A0A0F4GGU4"/>
<evidence type="ECO:0000313" key="2">
    <source>
        <dbReference type="EMBL" id="KJX96488.1"/>
    </source>
</evidence>
<dbReference type="AlphaFoldDB" id="A0A0F4GGU4"/>
<protein>
    <submittedName>
        <fullName evidence="2">Uncharacterized protein</fullName>
    </submittedName>
</protein>
<organism evidence="2 3">
    <name type="scientific">Zymoseptoria brevis</name>
    <dbReference type="NCBI Taxonomy" id="1047168"/>
    <lineage>
        <taxon>Eukaryota</taxon>
        <taxon>Fungi</taxon>
        <taxon>Dikarya</taxon>
        <taxon>Ascomycota</taxon>
        <taxon>Pezizomycotina</taxon>
        <taxon>Dothideomycetes</taxon>
        <taxon>Dothideomycetidae</taxon>
        <taxon>Mycosphaerellales</taxon>
        <taxon>Mycosphaerellaceae</taxon>
        <taxon>Zymoseptoria</taxon>
    </lineage>
</organism>
<dbReference type="OrthoDB" id="4487429at2759"/>
<name>A0A0F4GGU4_9PEZI</name>
<comment type="caution">
    <text evidence="2">The sequence shown here is derived from an EMBL/GenBank/DDBJ whole genome shotgun (WGS) entry which is preliminary data.</text>
</comment>
<dbReference type="Proteomes" id="UP000033647">
    <property type="component" value="Unassembled WGS sequence"/>
</dbReference>
<dbReference type="EMBL" id="LAFY01000614">
    <property type="protein sequence ID" value="KJX96488.1"/>
    <property type="molecule type" value="Genomic_DNA"/>
</dbReference>
<keyword evidence="3" id="KW-1185">Reference proteome</keyword>
<accession>A0A0F4GGU4</accession>